<accession>A0A9W6SW43</accession>
<evidence type="ECO:0000313" key="3">
    <source>
        <dbReference type="Proteomes" id="UP001165079"/>
    </source>
</evidence>
<feature type="region of interest" description="Disordered" evidence="1">
    <location>
        <begin position="73"/>
        <end position="99"/>
    </location>
</feature>
<evidence type="ECO:0000256" key="1">
    <source>
        <dbReference type="SAM" id="MobiDB-lite"/>
    </source>
</evidence>
<sequence>MSQQTPTARGRRVRVLAGALLGAGLLLIASACGDKGGDTPSGGDNGGNLTTKVASLKVCELVDLSQLASTLHSTGYTNGPSDIPKGTGQDPEGPQCSAQLTQEPLGTSVVPPSRLNASVVAYPTADEAAKQYTDRLAAVKKNPADTATDLTGDWTKGSVVVSKGSSDNMIYALVQKDSYLVKIQLQVASDETFKDKWPFTLDEVKATVTETIGKFYTSASGKLAG</sequence>
<organism evidence="2 3">
    <name type="scientific">Actinorhabdospora filicis</name>
    <dbReference type="NCBI Taxonomy" id="1785913"/>
    <lineage>
        <taxon>Bacteria</taxon>
        <taxon>Bacillati</taxon>
        <taxon>Actinomycetota</taxon>
        <taxon>Actinomycetes</taxon>
        <taxon>Micromonosporales</taxon>
        <taxon>Micromonosporaceae</taxon>
        <taxon>Actinorhabdospora</taxon>
    </lineage>
</organism>
<protein>
    <submittedName>
        <fullName evidence="2">Uncharacterized protein</fullName>
    </submittedName>
</protein>
<gene>
    <name evidence="2" type="ORF">Afil01_66280</name>
</gene>
<dbReference type="EMBL" id="BSTX01000007">
    <property type="protein sequence ID" value="GLZ81821.1"/>
    <property type="molecule type" value="Genomic_DNA"/>
</dbReference>
<evidence type="ECO:0000313" key="2">
    <source>
        <dbReference type="EMBL" id="GLZ81821.1"/>
    </source>
</evidence>
<proteinExistence type="predicted"/>
<name>A0A9W6SW43_9ACTN</name>
<dbReference type="AlphaFoldDB" id="A0A9W6SW43"/>
<comment type="caution">
    <text evidence="2">The sequence shown here is derived from an EMBL/GenBank/DDBJ whole genome shotgun (WGS) entry which is preliminary data.</text>
</comment>
<dbReference type="RefSeq" id="WP_285667377.1">
    <property type="nucleotide sequence ID" value="NZ_BSTX01000007.1"/>
</dbReference>
<dbReference type="Proteomes" id="UP001165079">
    <property type="component" value="Unassembled WGS sequence"/>
</dbReference>
<keyword evidence="3" id="KW-1185">Reference proteome</keyword>
<reference evidence="2" key="1">
    <citation type="submission" date="2023-03" db="EMBL/GenBank/DDBJ databases">
        <title>Actinorhabdospora filicis NBRC 111898.</title>
        <authorList>
            <person name="Ichikawa N."/>
            <person name="Sato H."/>
            <person name="Tonouchi N."/>
        </authorList>
    </citation>
    <scope>NUCLEOTIDE SEQUENCE</scope>
    <source>
        <strain evidence="2">NBRC 111898</strain>
    </source>
</reference>